<keyword evidence="1" id="KW-0472">Membrane</keyword>
<reference evidence="2" key="2">
    <citation type="journal article" date="2015" name="Fish Shellfish Immunol.">
        <title>Early steps in the European eel (Anguilla anguilla)-Vibrio vulnificus interaction in the gills: Role of the RtxA13 toxin.</title>
        <authorList>
            <person name="Callol A."/>
            <person name="Pajuelo D."/>
            <person name="Ebbesson L."/>
            <person name="Teles M."/>
            <person name="MacKenzie S."/>
            <person name="Amaro C."/>
        </authorList>
    </citation>
    <scope>NUCLEOTIDE SEQUENCE</scope>
</reference>
<name>A0A0E9PIC6_ANGAN</name>
<organism evidence="2">
    <name type="scientific">Anguilla anguilla</name>
    <name type="common">European freshwater eel</name>
    <name type="synonym">Muraena anguilla</name>
    <dbReference type="NCBI Taxonomy" id="7936"/>
    <lineage>
        <taxon>Eukaryota</taxon>
        <taxon>Metazoa</taxon>
        <taxon>Chordata</taxon>
        <taxon>Craniata</taxon>
        <taxon>Vertebrata</taxon>
        <taxon>Euteleostomi</taxon>
        <taxon>Actinopterygii</taxon>
        <taxon>Neopterygii</taxon>
        <taxon>Teleostei</taxon>
        <taxon>Anguilliformes</taxon>
        <taxon>Anguillidae</taxon>
        <taxon>Anguilla</taxon>
    </lineage>
</organism>
<protein>
    <submittedName>
        <fullName evidence="2">Uncharacterized protein</fullName>
    </submittedName>
</protein>
<feature type="transmembrane region" description="Helical" evidence="1">
    <location>
        <begin position="7"/>
        <end position="26"/>
    </location>
</feature>
<keyword evidence="1" id="KW-0812">Transmembrane</keyword>
<dbReference type="EMBL" id="GBXM01104747">
    <property type="protein sequence ID" value="JAH03830.1"/>
    <property type="molecule type" value="Transcribed_RNA"/>
</dbReference>
<reference evidence="2" key="1">
    <citation type="submission" date="2014-11" db="EMBL/GenBank/DDBJ databases">
        <authorList>
            <person name="Amaro Gonzalez C."/>
        </authorList>
    </citation>
    <scope>NUCLEOTIDE SEQUENCE</scope>
</reference>
<evidence type="ECO:0000313" key="2">
    <source>
        <dbReference type="EMBL" id="JAH03830.1"/>
    </source>
</evidence>
<keyword evidence="1" id="KW-1133">Transmembrane helix</keyword>
<dbReference type="AlphaFoldDB" id="A0A0E9PIC6"/>
<evidence type="ECO:0000256" key="1">
    <source>
        <dbReference type="SAM" id="Phobius"/>
    </source>
</evidence>
<accession>A0A0E9PIC6</accession>
<proteinExistence type="predicted"/>
<sequence length="50" mass="5955">MNKVSNYLMYYFWYCHAFICTLMYYYSLLCTVAVSYEPRSPLGCQDVCSL</sequence>